<feature type="domain" description="Heparinase II/III-like C-terminal" evidence="2">
    <location>
        <begin position="385"/>
        <end position="550"/>
    </location>
</feature>
<dbReference type="SUPFAM" id="SSF48230">
    <property type="entry name" value="Chondroitin AC/alginate lyase"/>
    <property type="match status" value="1"/>
</dbReference>
<dbReference type="KEGG" id="ttf:THTE_2406"/>
<dbReference type="PANTHER" id="PTHR38045">
    <property type="entry name" value="CHROMOSOME 1, WHOLE GENOME SHOTGUN SEQUENCE"/>
    <property type="match status" value="1"/>
</dbReference>
<dbReference type="InterPro" id="IPR032518">
    <property type="entry name" value="HepII_N"/>
</dbReference>
<comment type="subcellular location">
    <subcellularLocation>
        <location evidence="1">Cell envelope</location>
    </subcellularLocation>
</comment>
<dbReference type="Gene3D" id="2.70.98.70">
    <property type="match status" value="1"/>
</dbReference>
<dbReference type="EMBL" id="CP018477">
    <property type="protein sequence ID" value="ASV75008.1"/>
    <property type="molecule type" value="Genomic_DNA"/>
</dbReference>
<feature type="domain" description="Heparinase II N-terminal" evidence="3">
    <location>
        <begin position="106"/>
        <end position="298"/>
    </location>
</feature>
<sequence>MIFSHCFPAKRVIILAIFAILPSILIVSRPVAAWETPSPLATLRREHPRLIVTRENEIRVKQLLARDARVQALFESLRKEADEVLSQSPVKHRLIGPRLLDQSRRCLSRVYLLATVYRLSGERRYADRAIKEMLTAAGFPDWNPSHFLDTAEMTHALAIGYDWLYDVLDSQQRQTIRQAIVEKGLREGEKVYRKGTWWTKTPWNWNQVCNGGMTLGALAVADEEPELAQYIVAQAIRSVPIAMANYAPDGAWAEGPGYWSYATHYTVYMLAGLQSALGTDFGLSDLPGFDKAGHFRIHVVGPSGLAFNFADGSARVGSAAPMFWLATRFGKPLYAWHEREVIKGRTPLHLWWYNDQSADINQESVAKWFRGADIVTLWSDWTDQAVFVGFKGGDNAVNHSHLELGTFVLDAQGLRWVLDLGPDDYNLPGYFGNQRWTYYRLGTQGQNTLLLNGQNQNPRAEAPVIAFWNGSNGSHAVVDLSAAYSDDAQPGTGPSSRVLRGIAVFGRDAVLLQDEITGHRGKELQWQIHTEAKVRLRSNTATLTQGNRQITAEILSPPDLTFETQSANPPPPQRQNEGVTKLVIRTKLPDQPFRLAVVFWCNPTAKRAPVSLRPLQEWEGQVTPRK</sequence>
<reference evidence="4 5" key="1">
    <citation type="journal article" name="Front. Microbiol.">
        <title>Sugar Metabolism of the First Thermophilic Planctomycete Thermogutta terrifontis: Comparative Genomic and Transcriptomic Approaches.</title>
        <authorList>
            <person name="Elcheninov A.G."/>
            <person name="Menzel P."/>
            <person name="Gudbergsdottir S.R."/>
            <person name="Slesarev A.I."/>
            <person name="Kadnikov V.V."/>
            <person name="Krogh A."/>
            <person name="Bonch-Osmolovskaya E.A."/>
            <person name="Peng X."/>
            <person name="Kublanov I.V."/>
        </authorList>
    </citation>
    <scope>NUCLEOTIDE SEQUENCE [LARGE SCALE GENOMIC DNA]</scope>
    <source>
        <strain evidence="4 5">R1</strain>
    </source>
</reference>
<evidence type="ECO:0000313" key="4">
    <source>
        <dbReference type="EMBL" id="ASV75008.1"/>
    </source>
</evidence>
<evidence type="ECO:0000313" key="5">
    <source>
        <dbReference type="Proteomes" id="UP000215086"/>
    </source>
</evidence>
<dbReference type="GO" id="GO:0016829">
    <property type="term" value="F:lyase activity"/>
    <property type="evidence" value="ECO:0007669"/>
    <property type="project" value="InterPro"/>
</dbReference>
<proteinExistence type="predicted"/>
<dbReference type="GO" id="GO:0030313">
    <property type="term" value="C:cell envelope"/>
    <property type="evidence" value="ECO:0007669"/>
    <property type="project" value="UniProtKB-SubCell"/>
</dbReference>
<dbReference type="Pfam" id="PF16332">
    <property type="entry name" value="DUF4962"/>
    <property type="match status" value="1"/>
</dbReference>
<dbReference type="OrthoDB" id="9772435at2"/>
<dbReference type="InterPro" id="IPR008929">
    <property type="entry name" value="Chondroitin_lyas"/>
</dbReference>
<organism evidence="4 5">
    <name type="scientific">Thermogutta terrifontis</name>
    <dbReference type="NCBI Taxonomy" id="1331910"/>
    <lineage>
        <taxon>Bacteria</taxon>
        <taxon>Pseudomonadati</taxon>
        <taxon>Planctomycetota</taxon>
        <taxon>Planctomycetia</taxon>
        <taxon>Pirellulales</taxon>
        <taxon>Thermoguttaceae</taxon>
        <taxon>Thermogutta</taxon>
    </lineage>
</organism>
<dbReference type="InterPro" id="IPR012480">
    <property type="entry name" value="Hepar_II_III_C"/>
</dbReference>
<dbReference type="Gene3D" id="1.50.10.100">
    <property type="entry name" value="Chondroitin AC/alginate lyase"/>
    <property type="match status" value="1"/>
</dbReference>
<keyword evidence="5" id="KW-1185">Reference proteome</keyword>
<evidence type="ECO:0000259" key="3">
    <source>
        <dbReference type="Pfam" id="PF16332"/>
    </source>
</evidence>
<evidence type="ECO:0000256" key="1">
    <source>
        <dbReference type="ARBA" id="ARBA00004196"/>
    </source>
</evidence>
<evidence type="ECO:0000259" key="2">
    <source>
        <dbReference type="Pfam" id="PF07940"/>
    </source>
</evidence>
<protein>
    <submittedName>
        <fullName evidence="4">Uncharacterized protein</fullName>
    </submittedName>
</protein>
<dbReference type="Proteomes" id="UP000215086">
    <property type="component" value="Chromosome"/>
</dbReference>
<gene>
    <name evidence="4" type="ORF">THTE_2406</name>
</gene>
<accession>A0A286RGB4</accession>
<name>A0A286RGB4_9BACT</name>
<dbReference type="AlphaFoldDB" id="A0A286RGB4"/>
<dbReference type="PANTHER" id="PTHR38045:SF1">
    <property type="entry name" value="HEPARINASE II_III-LIKE PROTEIN"/>
    <property type="match status" value="1"/>
</dbReference>
<dbReference type="Pfam" id="PF07940">
    <property type="entry name" value="Hepar_II_III_C"/>
    <property type="match status" value="1"/>
</dbReference>